<reference evidence="1" key="1">
    <citation type="journal article" date="2021" name="Proc. Natl. Acad. Sci. U.S.A.">
        <title>A Catalog of Tens of Thousands of Viruses from Human Metagenomes Reveals Hidden Associations with Chronic Diseases.</title>
        <authorList>
            <person name="Tisza M.J."/>
            <person name="Buck C.B."/>
        </authorList>
    </citation>
    <scope>NUCLEOTIDE SEQUENCE</scope>
    <source>
        <strain evidence="1">Cteo515</strain>
    </source>
</reference>
<organism evidence="1">
    <name type="scientific">Myoviridae sp. cteo515</name>
    <dbReference type="NCBI Taxonomy" id="2823550"/>
    <lineage>
        <taxon>Viruses</taxon>
        <taxon>Duplodnaviria</taxon>
        <taxon>Heunggongvirae</taxon>
        <taxon>Uroviricota</taxon>
        <taxon>Caudoviricetes</taxon>
    </lineage>
</organism>
<name>A0A8S5LBI0_9CAUD</name>
<evidence type="ECO:0000313" key="1">
    <source>
        <dbReference type="EMBL" id="DAD67281.1"/>
    </source>
</evidence>
<dbReference type="EMBL" id="BK014673">
    <property type="protein sequence ID" value="DAD67281.1"/>
    <property type="molecule type" value="Genomic_DNA"/>
</dbReference>
<proteinExistence type="predicted"/>
<accession>A0A8S5LBI0</accession>
<sequence length="50" mass="6092">MAFVKVIYFDFSSTNFKYKINLFSYFIRYLVSLKYKILSFYNLASIISRK</sequence>
<protein>
    <submittedName>
        <fullName evidence="1">Uncharacterized protein</fullName>
    </submittedName>
</protein>